<dbReference type="PANTHER" id="PTHR43861">
    <property type="entry name" value="TRANS-ACONITATE 2-METHYLTRANSFERASE-RELATED"/>
    <property type="match status" value="1"/>
</dbReference>
<evidence type="ECO:0000313" key="3">
    <source>
        <dbReference type="EMBL" id="GDY31788.1"/>
    </source>
</evidence>
<gene>
    <name evidence="3" type="ORF">GTS_34210</name>
</gene>
<evidence type="ECO:0000313" key="4">
    <source>
        <dbReference type="Proteomes" id="UP000298860"/>
    </source>
</evidence>
<keyword evidence="1" id="KW-0808">Transferase</keyword>
<dbReference type="CDD" id="cd02440">
    <property type="entry name" value="AdoMet_MTases"/>
    <property type="match status" value="1"/>
</dbReference>
<reference evidence="4" key="1">
    <citation type="submission" date="2019-04" db="EMBL/GenBank/DDBJ databases">
        <title>Draft genome sequence of Pseudonocardiaceae bacterium SL3-2-4.</title>
        <authorList>
            <person name="Ningsih F."/>
            <person name="Yokota A."/>
            <person name="Sakai Y."/>
            <person name="Nanatani K."/>
            <person name="Yabe S."/>
            <person name="Oetari A."/>
            <person name="Sjamsuridzal W."/>
        </authorList>
    </citation>
    <scope>NUCLEOTIDE SEQUENCE [LARGE SCALE GENOMIC DNA]</scope>
    <source>
        <strain evidence="4">SL3-2-4</strain>
    </source>
</reference>
<feature type="domain" description="Methyltransferase type 11" evidence="2">
    <location>
        <begin position="37"/>
        <end position="128"/>
    </location>
</feature>
<organism evidence="3 4">
    <name type="scientific">Gandjariella thermophila</name>
    <dbReference type="NCBI Taxonomy" id="1931992"/>
    <lineage>
        <taxon>Bacteria</taxon>
        <taxon>Bacillati</taxon>
        <taxon>Actinomycetota</taxon>
        <taxon>Actinomycetes</taxon>
        <taxon>Pseudonocardiales</taxon>
        <taxon>Pseudonocardiaceae</taxon>
        <taxon>Gandjariella</taxon>
    </lineage>
</organism>
<dbReference type="PANTHER" id="PTHR43861:SF3">
    <property type="entry name" value="PUTATIVE (AFU_ORTHOLOGUE AFUA_2G14390)-RELATED"/>
    <property type="match status" value="1"/>
</dbReference>
<protein>
    <recommendedName>
        <fullName evidence="2">Methyltransferase type 11 domain-containing protein</fullName>
    </recommendedName>
</protein>
<keyword evidence="4" id="KW-1185">Reference proteome</keyword>
<proteinExistence type="predicted"/>
<comment type="caution">
    <text evidence="3">The sequence shown here is derived from an EMBL/GenBank/DDBJ whole genome shotgun (WGS) entry which is preliminary data.</text>
</comment>
<evidence type="ECO:0000259" key="2">
    <source>
        <dbReference type="Pfam" id="PF08241"/>
    </source>
</evidence>
<dbReference type="InterPro" id="IPR013216">
    <property type="entry name" value="Methyltransf_11"/>
</dbReference>
<accession>A0A4D4JAV1</accession>
<dbReference type="AlphaFoldDB" id="A0A4D4JAV1"/>
<dbReference type="Proteomes" id="UP000298860">
    <property type="component" value="Unassembled WGS sequence"/>
</dbReference>
<dbReference type="EMBL" id="BJFL01000017">
    <property type="protein sequence ID" value="GDY31788.1"/>
    <property type="molecule type" value="Genomic_DNA"/>
</dbReference>
<dbReference type="GO" id="GO:0008757">
    <property type="term" value="F:S-adenosylmethionine-dependent methyltransferase activity"/>
    <property type="evidence" value="ECO:0007669"/>
    <property type="project" value="InterPro"/>
</dbReference>
<dbReference type="InterPro" id="IPR029063">
    <property type="entry name" value="SAM-dependent_MTases_sf"/>
</dbReference>
<dbReference type="Gene3D" id="3.40.50.150">
    <property type="entry name" value="Vaccinia Virus protein VP39"/>
    <property type="match status" value="1"/>
</dbReference>
<name>A0A4D4JAV1_9PSEU</name>
<evidence type="ECO:0000256" key="1">
    <source>
        <dbReference type="ARBA" id="ARBA00022679"/>
    </source>
</evidence>
<dbReference type="SUPFAM" id="SSF53335">
    <property type="entry name" value="S-adenosyl-L-methionine-dependent methyltransferases"/>
    <property type="match status" value="1"/>
</dbReference>
<dbReference type="RefSeq" id="WP_192909587.1">
    <property type="nucleotide sequence ID" value="NZ_BJFL01000017.1"/>
</dbReference>
<dbReference type="Pfam" id="PF08241">
    <property type="entry name" value="Methyltransf_11"/>
    <property type="match status" value="1"/>
</dbReference>
<sequence>MDELTELDRLRLLERVKDPDTIAFLESLPLRDAWRCLEIGAGAGSVAYWLATRCLEGHVVAADIDTRHLDPRRVSNLDVQEVDINSHHFAPSSFELVHTRAVLCHVPAREEVIARAFEWLTPGGWLVVEDVYTLPVGSSPYPA</sequence>